<dbReference type="AlphaFoldDB" id="A0A939PHY9"/>
<keyword evidence="1" id="KW-0378">Hydrolase</keyword>
<dbReference type="SUPFAM" id="SSF47413">
    <property type="entry name" value="lambda repressor-like DNA-binding domains"/>
    <property type="match status" value="1"/>
</dbReference>
<dbReference type="InterPro" id="IPR036457">
    <property type="entry name" value="PPM-type-like_dom_sf"/>
</dbReference>
<dbReference type="PANTHER" id="PTHR43156">
    <property type="entry name" value="STAGE II SPORULATION PROTEIN E-RELATED"/>
    <property type="match status" value="1"/>
</dbReference>
<evidence type="ECO:0000256" key="1">
    <source>
        <dbReference type="ARBA" id="ARBA00022801"/>
    </source>
</evidence>
<sequence length="532" mass="58599">MTIERPGSGSTVRRILLGAQLRRLREAAGLTRRQAGFSIRSSESKISRLELGRVSFKERDVADLLTLYAVTDEGQRALLLTWAREANTPGWWHGYNDVLPGWFQNYLGLEESASLIRTYEIQFIPGLLQTPEYARAIIALGNPGASPAELDHRVDLRLQRQERLTGPRRPRLWAVIDEAALRRPIGGPEVMSGQIEHLVAQCGRPGTTIQLMSFRSGAHRAEAGAFSILRFPEHDVPDVVYLENLTGALYLDRSDEVDHYLEVMEQLCVQGTPPGSTPDALQEILREDYGPKPVAGTGPHTRTARTQVRRLLSTTRTKGDFHAVVPTPYGTRILVGDVLGATESAEETAAGVVDVFRQLAVNERPLSGVAERMNAALGPKMKTEEFVTAVLITLHPEDGRAEMVCCGNPPPLLLRENRALPIESLPTYPPLSLLDLTNHWCETTTVPVRPDDRLLLCTHGASEAGQKHGYPLAERISSLQTDEPAVLLDGIQSDLLQHSGDEIPLQTTFLLARFDRPPAHTAIGRAQPTAPE</sequence>
<dbReference type="Gene3D" id="1.10.260.40">
    <property type="entry name" value="lambda repressor-like DNA-binding domains"/>
    <property type="match status" value="1"/>
</dbReference>
<dbReference type="Pfam" id="PF13560">
    <property type="entry name" value="HTH_31"/>
    <property type="match status" value="1"/>
</dbReference>
<evidence type="ECO:0000259" key="2">
    <source>
        <dbReference type="PROSITE" id="PS50943"/>
    </source>
</evidence>
<dbReference type="PANTHER" id="PTHR43156:SF2">
    <property type="entry name" value="STAGE II SPORULATION PROTEIN E"/>
    <property type="match status" value="1"/>
</dbReference>
<evidence type="ECO:0000313" key="4">
    <source>
        <dbReference type="Proteomes" id="UP000669179"/>
    </source>
</evidence>
<dbReference type="InterPro" id="IPR043917">
    <property type="entry name" value="DUF5753"/>
</dbReference>
<feature type="domain" description="HTH cro/C1-type" evidence="2">
    <location>
        <begin position="21"/>
        <end position="75"/>
    </location>
</feature>
<dbReference type="InterPro" id="IPR001932">
    <property type="entry name" value="PPM-type_phosphatase-like_dom"/>
</dbReference>
<dbReference type="CDD" id="cd00093">
    <property type="entry name" value="HTH_XRE"/>
    <property type="match status" value="1"/>
</dbReference>
<dbReference type="Proteomes" id="UP000669179">
    <property type="component" value="Unassembled WGS sequence"/>
</dbReference>
<dbReference type="GO" id="GO:0016791">
    <property type="term" value="F:phosphatase activity"/>
    <property type="evidence" value="ECO:0007669"/>
    <property type="project" value="TreeGrafter"/>
</dbReference>
<accession>A0A939PHY9</accession>
<dbReference type="InterPro" id="IPR052016">
    <property type="entry name" value="Bact_Sigma-Reg"/>
</dbReference>
<protein>
    <submittedName>
        <fullName evidence="3">SpoIIE family protein phosphatase</fullName>
    </submittedName>
</protein>
<evidence type="ECO:0000313" key="3">
    <source>
        <dbReference type="EMBL" id="MBO2453237.1"/>
    </source>
</evidence>
<dbReference type="Pfam" id="PF07228">
    <property type="entry name" value="SpoIIE"/>
    <property type="match status" value="1"/>
</dbReference>
<proteinExistence type="predicted"/>
<comment type="caution">
    <text evidence="3">The sequence shown here is derived from an EMBL/GenBank/DDBJ whole genome shotgun (WGS) entry which is preliminary data.</text>
</comment>
<keyword evidence="4" id="KW-1185">Reference proteome</keyword>
<dbReference type="SUPFAM" id="SSF81606">
    <property type="entry name" value="PP2C-like"/>
    <property type="match status" value="1"/>
</dbReference>
<dbReference type="Gene3D" id="3.60.40.10">
    <property type="entry name" value="PPM-type phosphatase domain"/>
    <property type="match status" value="1"/>
</dbReference>
<dbReference type="EMBL" id="JAGEOJ010000019">
    <property type="protein sequence ID" value="MBO2453237.1"/>
    <property type="molecule type" value="Genomic_DNA"/>
</dbReference>
<dbReference type="GO" id="GO:0003677">
    <property type="term" value="F:DNA binding"/>
    <property type="evidence" value="ECO:0007669"/>
    <property type="project" value="InterPro"/>
</dbReference>
<reference evidence="3" key="1">
    <citation type="submission" date="2021-03" db="EMBL/GenBank/DDBJ databases">
        <authorList>
            <person name="Kanchanasin P."/>
            <person name="Saeng-In P."/>
            <person name="Phongsopitanun W."/>
            <person name="Yuki M."/>
            <person name="Kudo T."/>
            <person name="Ohkuma M."/>
            <person name="Tanasupawat S."/>
        </authorList>
    </citation>
    <scope>NUCLEOTIDE SEQUENCE</scope>
    <source>
        <strain evidence="3">GKU 128</strain>
    </source>
</reference>
<dbReference type="PROSITE" id="PS50943">
    <property type="entry name" value="HTH_CROC1"/>
    <property type="match status" value="1"/>
</dbReference>
<gene>
    <name evidence="3" type="ORF">J4573_39510</name>
</gene>
<dbReference type="InterPro" id="IPR001387">
    <property type="entry name" value="Cro/C1-type_HTH"/>
</dbReference>
<organism evidence="3 4">
    <name type="scientific">Actinomadura barringtoniae</name>
    <dbReference type="NCBI Taxonomy" id="1427535"/>
    <lineage>
        <taxon>Bacteria</taxon>
        <taxon>Bacillati</taxon>
        <taxon>Actinomycetota</taxon>
        <taxon>Actinomycetes</taxon>
        <taxon>Streptosporangiales</taxon>
        <taxon>Thermomonosporaceae</taxon>
        <taxon>Actinomadura</taxon>
    </lineage>
</organism>
<dbReference type="SMART" id="SM00530">
    <property type="entry name" value="HTH_XRE"/>
    <property type="match status" value="1"/>
</dbReference>
<dbReference type="Pfam" id="PF19054">
    <property type="entry name" value="DUF5753"/>
    <property type="match status" value="1"/>
</dbReference>
<dbReference type="SMART" id="SM00331">
    <property type="entry name" value="PP2C_SIG"/>
    <property type="match status" value="1"/>
</dbReference>
<name>A0A939PHY9_9ACTN</name>
<dbReference type="InterPro" id="IPR010982">
    <property type="entry name" value="Lambda_DNA-bd_dom_sf"/>
</dbReference>